<evidence type="ECO:0000313" key="5">
    <source>
        <dbReference type="Proteomes" id="UP000240800"/>
    </source>
</evidence>
<gene>
    <name evidence="4" type="ORF">C8J29_10445</name>
</gene>
<name>A0ABX5J8F2_9RHOB</name>
<dbReference type="Pfam" id="PF19305">
    <property type="entry name" value="MmgE_PrpD_C"/>
    <property type="match status" value="1"/>
</dbReference>
<evidence type="ECO:0000259" key="2">
    <source>
        <dbReference type="Pfam" id="PF03972"/>
    </source>
</evidence>
<dbReference type="SUPFAM" id="SSF103378">
    <property type="entry name" value="2-methylcitrate dehydratase PrpD"/>
    <property type="match status" value="1"/>
</dbReference>
<dbReference type="InterPro" id="IPR036148">
    <property type="entry name" value="MmgE/PrpD_sf"/>
</dbReference>
<protein>
    <submittedName>
        <fullName evidence="4">2-methylcitrate dehydratase PrpD</fullName>
    </submittedName>
</protein>
<dbReference type="Gene3D" id="1.10.4100.10">
    <property type="entry name" value="2-methylcitrate dehydratase PrpD"/>
    <property type="match status" value="1"/>
</dbReference>
<dbReference type="InterPro" id="IPR042188">
    <property type="entry name" value="MmgE/PrpD_sf_2"/>
</dbReference>
<dbReference type="InterPro" id="IPR042183">
    <property type="entry name" value="MmgE/PrpD_sf_1"/>
</dbReference>
<dbReference type="Pfam" id="PF03972">
    <property type="entry name" value="MmgE_PrpD_N"/>
    <property type="match status" value="1"/>
</dbReference>
<dbReference type="InterPro" id="IPR045337">
    <property type="entry name" value="MmgE_PrpD_C"/>
</dbReference>
<dbReference type="PANTHER" id="PTHR16943">
    <property type="entry name" value="2-METHYLCITRATE DEHYDRATASE-RELATED"/>
    <property type="match status" value="1"/>
</dbReference>
<dbReference type="InterPro" id="IPR005656">
    <property type="entry name" value="MmgE_PrpD"/>
</dbReference>
<evidence type="ECO:0000313" key="4">
    <source>
        <dbReference type="EMBL" id="PTM78090.1"/>
    </source>
</evidence>
<feature type="domain" description="MmgE/PrpD N-terminal" evidence="2">
    <location>
        <begin position="17"/>
        <end position="257"/>
    </location>
</feature>
<dbReference type="RefSeq" id="WP_069332286.1">
    <property type="nucleotide sequence ID" value="NZ_MABH01000144.1"/>
</dbReference>
<evidence type="ECO:0000259" key="3">
    <source>
        <dbReference type="Pfam" id="PF19305"/>
    </source>
</evidence>
<evidence type="ECO:0000256" key="1">
    <source>
        <dbReference type="ARBA" id="ARBA00006174"/>
    </source>
</evidence>
<keyword evidence="5" id="KW-1185">Reference proteome</keyword>
<dbReference type="Proteomes" id="UP000240800">
    <property type="component" value="Unassembled WGS sequence"/>
</dbReference>
<dbReference type="PANTHER" id="PTHR16943:SF8">
    <property type="entry name" value="2-METHYLCITRATE DEHYDRATASE"/>
    <property type="match status" value="1"/>
</dbReference>
<feature type="domain" description="MmgE/PrpD C-terminal" evidence="3">
    <location>
        <begin position="277"/>
        <end position="440"/>
    </location>
</feature>
<organism evidence="4 5">
    <name type="scientific">Cereibacter johrii</name>
    <dbReference type="NCBI Taxonomy" id="445629"/>
    <lineage>
        <taxon>Bacteria</taxon>
        <taxon>Pseudomonadati</taxon>
        <taxon>Pseudomonadota</taxon>
        <taxon>Alphaproteobacteria</taxon>
        <taxon>Rhodobacterales</taxon>
        <taxon>Paracoccaceae</taxon>
        <taxon>Cereibacter</taxon>
    </lineage>
</organism>
<proteinExistence type="inferred from homology"/>
<comment type="similarity">
    <text evidence="1">Belongs to the PrpD family.</text>
</comment>
<reference evidence="4 5" key="1">
    <citation type="submission" date="2018-04" db="EMBL/GenBank/DDBJ databases">
        <title>Genomic Encyclopedia of Type Strains, Phase III (KMG-III): the genomes of soil and plant-associated and newly described type strains.</title>
        <authorList>
            <person name="Whitman W."/>
        </authorList>
    </citation>
    <scope>NUCLEOTIDE SEQUENCE [LARGE SCALE GENOMIC DNA]</scope>
    <source>
        <strain evidence="4 5">JA192</strain>
    </source>
</reference>
<dbReference type="EMBL" id="PZZW01000004">
    <property type="protein sequence ID" value="PTM78090.1"/>
    <property type="molecule type" value="Genomic_DNA"/>
</dbReference>
<sequence length="457" mass="48707">MNQQSRPAPVQTEGVTETLCRWIVSLKGADIPAEVRREGLRTFVNWLGCAVGGARHETVDRALAATLPFSGPATSGVLGRTERLDALHAALVNGISSHVLDYDDTHLKTIIHPAGPVASALLALAERQPISGEDFLTALIVGIEVECRIGNSVYPAHYDRGWHITGTAGVFGAAAAVGKILGLDETRLAWAMGLAATQSSGLREMFGTMTKSFHPGRAAQNGLFSALLAEAGYDSSLRAIEAPRGFANVLSEKQDYAEITEGLGTRWESALNSYKPFACGIVIHPTIDGCLQLREELGARVGEIEAVELRTHPLVLELTGKRSPRTGLEGKFSVYHSAACALLRGDGAPTAFTDEVVNLPELVALRDRVTAVADPACHEAAVDIAVTFADGSRVTKHVERAIGSRERPLSDAEIEHKFRVQSGLVIGDEAAARLLDLAWRLESLADSGEVARMAMAG</sequence>
<accession>A0ABX5J8F2</accession>
<dbReference type="InterPro" id="IPR045336">
    <property type="entry name" value="MmgE_PrpD_N"/>
</dbReference>
<comment type="caution">
    <text evidence="4">The sequence shown here is derived from an EMBL/GenBank/DDBJ whole genome shotgun (WGS) entry which is preliminary data.</text>
</comment>
<dbReference type="Gene3D" id="3.30.1330.120">
    <property type="entry name" value="2-methylcitrate dehydratase PrpD"/>
    <property type="match status" value="1"/>
</dbReference>